<evidence type="ECO:0000313" key="10">
    <source>
        <dbReference type="Proteomes" id="UP000633509"/>
    </source>
</evidence>
<evidence type="ECO:0000256" key="6">
    <source>
        <dbReference type="ARBA" id="ARBA00023136"/>
    </source>
</evidence>
<proteinExistence type="predicted"/>
<reference evidence="9 10" key="1">
    <citation type="submission" date="2020-10" db="EMBL/GenBank/DDBJ databases">
        <title>Sequencing the genomes of 1000 actinobacteria strains.</title>
        <authorList>
            <person name="Klenk H.-P."/>
        </authorList>
    </citation>
    <scope>NUCLEOTIDE SEQUENCE [LARGE SCALE GENOMIC DNA]</scope>
    <source>
        <strain evidence="9 10">DSM 43173</strain>
    </source>
</reference>
<name>A0ABR9MLR1_9ACTN</name>
<dbReference type="PANTHER" id="PTHR43744">
    <property type="entry name" value="ABC TRANSPORTER PERMEASE PROTEIN MG189-RELATED-RELATED"/>
    <property type="match status" value="1"/>
</dbReference>
<dbReference type="Proteomes" id="UP000633509">
    <property type="component" value="Unassembled WGS sequence"/>
</dbReference>
<protein>
    <recommendedName>
        <fullName evidence="11">ABC transporter permease</fullName>
    </recommendedName>
</protein>
<organism evidence="9 10">
    <name type="scientific">Nonomuraea angiospora</name>
    <dbReference type="NCBI Taxonomy" id="46172"/>
    <lineage>
        <taxon>Bacteria</taxon>
        <taxon>Bacillati</taxon>
        <taxon>Actinomycetota</taxon>
        <taxon>Actinomycetes</taxon>
        <taxon>Streptosporangiales</taxon>
        <taxon>Streptosporangiaceae</taxon>
        <taxon>Nonomuraea</taxon>
    </lineage>
</organism>
<comment type="caution">
    <text evidence="9">The sequence shown here is derived from an EMBL/GenBank/DDBJ whole genome shotgun (WGS) entry which is preliminary data.</text>
</comment>
<comment type="subcellular location">
    <subcellularLocation>
        <location evidence="1">Cell membrane</location>
        <topology evidence="1">Multi-pass membrane protein</topology>
    </subcellularLocation>
</comment>
<dbReference type="EMBL" id="JADBEK010000001">
    <property type="protein sequence ID" value="MBE1593838.1"/>
    <property type="molecule type" value="Genomic_DNA"/>
</dbReference>
<evidence type="ECO:0000256" key="5">
    <source>
        <dbReference type="ARBA" id="ARBA00022989"/>
    </source>
</evidence>
<dbReference type="PANTHER" id="PTHR43744:SF8">
    <property type="entry name" value="SN-GLYCEROL-3-PHOSPHATE TRANSPORT SYSTEM PERMEASE PROTEIN UGPE"/>
    <property type="match status" value="1"/>
</dbReference>
<keyword evidence="3" id="KW-1003">Cell membrane</keyword>
<evidence type="ECO:0000256" key="8">
    <source>
        <dbReference type="SAM" id="SignalP"/>
    </source>
</evidence>
<accession>A0ABR9MLR1</accession>
<dbReference type="SUPFAM" id="SSF161098">
    <property type="entry name" value="MetI-like"/>
    <property type="match status" value="1"/>
</dbReference>
<evidence type="ECO:0000313" key="9">
    <source>
        <dbReference type="EMBL" id="MBE1593838.1"/>
    </source>
</evidence>
<sequence>MEIAKVGMPLVLVAALAACSGDAAESGGRTTITFSCLWSGPEGEAIEPDFLNPLIYLNDSEKYTLSIGLYAFFAEHDVAWGPLMAACVMFTIPALLIFIAGQRYFVGGVSTGALK</sequence>
<dbReference type="RefSeq" id="WP_192793140.1">
    <property type="nucleotide sequence ID" value="NZ_JADBEK010000001.1"/>
</dbReference>
<feature type="transmembrane region" description="Helical" evidence="7">
    <location>
        <begin position="79"/>
        <end position="100"/>
    </location>
</feature>
<keyword evidence="8" id="KW-0732">Signal</keyword>
<evidence type="ECO:0000256" key="7">
    <source>
        <dbReference type="SAM" id="Phobius"/>
    </source>
</evidence>
<feature type="chain" id="PRO_5045715583" description="ABC transporter permease" evidence="8">
    <location>
        <begin position="24"/>
        <end position="115"/>
    </location>
</feature>
<keyword evidence="6 7" id="KW-0472">Membrane</keyword>
<evidence type="ECO:0000256" key="1">
    <source>
        <dbReference type="ARBA" id="ARBA00004651"/>
    </source>
</evidence>
<dbReference type="PROSITE" id="PS51257">
    <property type="entry name" value="PROKAR_LIPOPROTEIN"/>
    <property type="match status" value="1"/>
</dbReference>
<evidence type="ECO:0008006" key="11">
    <source>
        <dbReference type="Google" id="ProtNLM"/>
    </source>
</evidence>
<feature type="signal peptide" evidence="8">
    <location>
        <begin position="1"/>
        <end position="23"/>
    </location>
</feature>
<evidence type="ECO:0000256" key="4">
    <source>
        <dbReference type="ARBA" id="ARBA00022692"/>
    </source>
</evidence>
<keyword evidence="4 7" id="KW-0812">Transmembrane</keyword>
<dbReference type="InterPro" id="IPR035906">
    <property type="entry name" value="MetI-like_sf"/>
</dbReference>
<evidence type="ECO:0000256" key="3">
    <source>
        <dbReference type="ARBA" id="ARBA00022475"/>
    </source>
</evidence>
<keyword evidence="2" id="KW-0813">Transport</keyword>
<evidence type="ECO:0000256" key="2">
    <source>
        <dbReference type="ARBA" id="ARBA00022448"/>
    </source>
</evidence>
<gene>
    <name evidence="9" type="ORF">H4W80_012096</name>
</gene>
<keyword evidence="5 7" id="KW-1133">Transmembrane helix</keyword>
<keyword evidence="10" id="KW-1185">Reference proteome</keyword>
<dbReference type="Gene3D" id="1.10.3720.10">
    <property type="entry name" value="MetI-like"/>
    <property type="match status" value="1"/>
</dbReference>